<dbReference type="Proteomes" id="UP000285123">
    <property type="component" value="Unassembled WGS sequence"/>
</dbReference>
<evidence type="ECO:0000313" key="1">
    <source>
        <dbReference type="EMBL" id="ROO28170.1"/>
    </source>
</evidence>
<dbReference type="AlphaFoldDB" id="A0A423PRF3"/>
<proteinExistence type="predicted"/>
<organism evidence="1 2">
    <name type="scientific">Salinisphaera orenii YIM 95161</name>
    <dbReference type="NCBI Taxonomy" id="1051139"/>
    <lineage>
        <taxon>Bacteria</taxon>
        <taxon>Pseudomonadati</taxon>
        <taxon>Pseudomonadota</taxon>
        <taxon>Gammaproteobacteria</taxon>
        <taxon>Salinisphaerales</taxon>
        <taxon>Salinisphaeraceae</taxon>
        <taxon>Salinisphaera</taxon>
    </lineage>
</organism>
<accession>A0A423PRF3</accession>
<evidence type="ECO:0008006" key="3">
    <source>
        <dbReference type="Google" id="ProtNLM"/>
    </source>
</evidence>
<dbReference type="RefSeq" id="WP_123591326.1">
    <property type="nucleotide sequence ID" value="NZ_AYKF01000088.1"/>
</dbReference>
<dbReference type="OrthoDB" id="188354at2"/>
<reference evidence="1 2" key="1">
    <citation type="submission" date="2013-10" db="EMBL/GenBank/DDBJ databases">
        <title>Salinisphaera halophila YIM 95161 Genome Sequencing.</title>
        <authorList>
            <person name="Lai Q."/>
            <person name="Li C."/>
            <person name="Shao Z."/>
        </authorList>
    </citation>
    <scope>NUCLEOTIDE SEQUENCE [LARGE SCALE GENOMIC DNA]</scope>
    <source>
        <strain evidence="1 2">YIM 95161</strain>
    </source>
</reference>
<dbReference type="InterPro" id="IPR013494">
    <property type="entry name" value="CHP02678"/>
</dbReference>
<evidence type="ECO:0000313" key="2">
    <source>
        <dbReference type="Proteomes" id="UP000285123"/>
    </source>
</evidence>
<protein>
    <recommendedName>
        <fullName evidence="3">TIGR02678 family protein</fullName>
    </recommendedName>
</protein>
<comment type="caution">
    <text evidence="1">The sequence shown here is derived from an EMBL/GenBank/DDBJ whole genome shotgun (WGS) entry which is preliminary data.</text>
</comment>
<gene>
    <name evidence="1" type="ORF">SAHL_10280</name>
</gene>
<dbReference type="EMBL" id="AYKF01000088">
    <property type="protein sequence ID" value="ROO28170.1"/>
    <property type="molecule type" value="Genomic_DNA"/>
</dbReference>
<dbReference type="NCBIfam" id="TIGR02678">
    <property type="entry name" value="TIGR02678 family protein"/>
    <property type="match status" value="1"/>
</dbReference>
<dbReference type="Pfam" id="PF09661">
    <property type="entry name" value="DUF2398"/>
    <property type="match status" value="1"/>
</dbReference>
<sequence length="405" mass="45125">MAEAAVVDAKTREIDEQRQRALRALLARPLMTADDRAFSLVRAHADYLRTWFARECGWVLRIERGHARLAKRTADATDATRGAREFNRNRYILLCLALAVLEREDVQITLARLGERLMVEALDDQLVASGFVFALDRQSQRRDLVAVCRLLLELGIIARVAGDEAAYINQSGDALYDIHRPMLAAVLAGDRGPSALVDARTLEARLEALTADNPAEGEDARRTALRHRLTRRLLDDPLLYLDDLDADEREYFVNQRGPMGRRLAEATGLVAEHRAEGSALADARGELTDVSLPQQGTDAHATLLLAEFLAERLRSGPNNHKAGPVPEAEILAFMRDAAREHRKYWRKATQEAGAERVLAAAALDRLEALRLIRRAEQTIEPLPAICRFRLGEARVTTQTDLLSGL</sequence>
<name>A0A423PRF3_9GAMM</name>